<organism evidence="2 3">
    <name type="scientific">Stenotrophomonas humi</name>
    <dbReference type="NCBI Taxonomy" id="405444"/>
    <lineage>
        <taxon>Bacteria</taxon>
        <taxon>Pseudomonadati</taxon>
        <taxon>Pseudomonadota</taxon>
        <taxon>Gammaproteobacteria</taxon>
        <taxon>Lysobacterales</taxon>
        <taxon>Lysobacteraceae</taxon>
        <taxon>Stenotrophomonas</taxon>
    </lineage>
</organism>
<dbReference type="Pfam" id="PF13619">
    <property type="entry name" value="KTSC"/>
    <property type="match status" value="1"/>
</dbReference>
<dbReference type="RefSeq" id="WP_057633299.1">
    <property type="nucleotide sequence ID" value="NZ_LDJI01000015.1"/>
</dbReference>
<gene>
    <name evidence="2" type="ORF">ABB26_08805</name>
</gene>
<reference evidence="2 3" key="1">
    <citation type="submission" date="2015-05" db="EMBL/GenBank/DDBJ databases">
        <title>Genome sequencing and analysis of members of genus Stenotrophomonas.</title>
        <authorList>
            <person name="Patil P.P."/>
            <person name="Midha S."/>
            <person name="Patil P.B."/>
        </authorList>
    </citation>
    <scope>NUCLEOTIDE SEQUENCE [LARGE SCALE GENOMIC DNA]</scope>
    <source>
        <strain evidence="2 3">DSM 18929</strain>
    </source>
</reference>
<evidence type="ECO:0000313" key="2">
    <source>
        <dbReference type="EMBL" id="KRG64267.1"/>
    </source>
</evidence>
<evidence type="ECO:0000313" key="3">
    <source>
        <dbReference type="Proteomes" id="UP000050864"/>
    </source>
</evidence>
<dbReference type="EMBL" id="LDJI01000015">
    <property type="protein sequence ID" value="KRG64267.1"/>
    <property type="molecule type" value="Genomic_DNA"/>
</dbReference>
<protein>
    <recommendedName>
        <fullName evidence="1">KTSC domain-containing protein</fullName>
    </recommendedName>
</protein>
<keyword evidence="3" id="KW-1185">Reference proteome</keyword>
<proteinExistence type="predicted"/>
<dbReference type="Proteomes" id="UP000050864">
    <property type="component" value="Unassembled WGS sequence"/>
</dbReference>
<evidence type="ECO:0000259" key="1">
    <source>
        <dbReference type="Pfam" id="PF13619"/>
    </source>
</evidence>
<comment type="caution">
    <text evidence="2">The sequence shown here is derived from an EMBL/GenBank/DDBJ whole genome shotgun (WGS) entry which is preliminary data.</text>
</comment>
<dbReference type="STRING" id="405444.ABB26_08805"/>
<dbReference type="PATRIC" id="fig|405444.3.peg.767"/>
<feature type="domain" description="KTSC" evidence="1">
    <location>
        <begin position="10"/>
        <end position="67"/>
    </location>
</feature>
<sequence>MAWHEFAPFTSSNIAAIRYDEDQLLLEVEFLNGSRYQYYEVPPQLAQAFDQAGSKGEFLAASIKGHYRYSRV</sequence>
<dbReference type="AlphaFoldDB" id="A0A0R0C4M9"/>
<name>A0A0R0C4M9_9GAMM</name>
<accession>A0A0R0C4M9</accession>
<dbReference type="InterPro" id="IPR025309">
    <property type="entry name" value="KTSC_dom"/>
</dbReference>